<accession>A0A182FLB0</accession>
<sequence length="89" mass="10037">MNDEISTHYSTDCSHYKRALLEAALTAALKWWCRGNHRGKNHHHRPSGKPPATTGWVAFGGTFSWFRHFTISNNITTTTNIVQSVPCNP</sequence>
<evidence type="ECO:0000313" key="2">
    <source>
        <dbReference type="Proteomes" id="UP000069272"/>
    </source>
</evidence>
<name>A0A182FLB0_ANOAL</name>
<organism evidence="1 2">
    <name type="scientific">Anopheles albimanus</name>
    <name type="common">New world malaria mosquito</name>
    <dbReference type="NCBI Taxonomy" id="7167"/>
    <lineage>
        <taxon>Eukaryota</taxon>
        <taxon>Metazoa</taxon>
        <taxon>Ecdysozoa</taxon>
        <taxon>Arthropoda</taxon>
        <taxon>Hexapoda</taxon>
        <taxon>Insecta</taxon>
        <taxon>Pterygota</taxon>
        <taxon>Neoptera</taxon>
        <taxon>Endopterygota</taxon>
        <taxon>Diptera</taxon>
        <taxon>Nematocera</taxon>
        <taxon>Culicoidea</taxon>
        <taxon>Culicidae</taxon>
        <taxon>Anophelinae</taxon>
        <taxon>Anopheles</taxon>
    </lineage>
</organism>
<proteinExistence type="predicted"/>
<reference evidence="1" key="2">
    <citation type="submission" date="2022-08" db="UniProtKB">
        <authorList>
            <consortium name="EnsemblMetazoa"/>
        </authorList>
    </citation>
    <scope>IDENTIFICATION</scope>
    <source>
        <strain evidence="1">STECLA/ALBI9_A</strain>
    </source>
</reference>
<keyword evidence="2" id="KW-1185">Reference proteome</keyword>
<dbReference type="Proteomes" id="UP000069272">
    <property type="component" value="Chromosome 3L"/>
</dbReference>
<reference evidence="1 2" key="1">
    <citation type="journal article" date="2017" name="G3 (Bethesda)">
        <title>The Physical Genome Mapping of Anopheles albimanus Corrected Scaffold Misassemblies and Identified Interarm Rearrangements in Genus Anopheles.</title>
        <authorList>
            <person name="Artemov G.N."/>
            <person name="Peery A.N."/>
            <person name="Jiang X."/>
            <person name="Tu Z."/>
            <person name="Stegniy V.N."/>
            <person name="Sharakhova M.V."/>
            <person name="Sharakhov I.V."/>
        </authorList>
    </citation>
    <scope>NUCLEOTIDE SEQUENCE [LARGE SCALE GENOMIC DNA]</scope>
    <source>
        <strain evidence="1 2">ALBI9_A</strain>
    </source>
</reference>
<dbReference type="EnsemblMetazoa" id="AALB007319-RA">
    <property type="protein sequence ID" value="AALB007319-PA"/>
    <property type="gene ID" value="AALB007319"/>
</dbReference>
<protein>
    <submittedName>
        <fullName evidence="1">Uncharacterized protein</fullName>
    </submittedName>
</protein>
<dbReference type="AlphaFoldDB" id="A0A182FLB0"/>
<evidence type="ECO:0000313" key="1">
    <source>
        <dbReference type="EnsemblMetazoa" id="AALB007319-PA"/>
    </source>
</evidence>
<dbReference type="VEuPathDB" id="VectorBase:AALB007319"/>